<evidence type="ECO:0000313" key="2">
    <source>
        <dbReference type="EMBL" id="QSZ33960.1"/>
    </source>
</evidence>
<dbReference type="EMBL" id="CP063408">
    <property type="protein sequence ID" value="QSZ33960.1"/>
    <property type="molecule type" value="Genomic_DNA"/>
</dbReference>
<accession>A0A8A3PFV8</accession>
<dbReference type="Proteomes" id="UP000672032">
    <property type="component" value="Chromosome 4"/>
</dbReference>
<feature type="region of interest" description="Disordered" evidence="1">
    <location>
        <begin position="501"/>
        <end position="535"/>
    </location>
</feature>
<dbReference type="OrthoDB" id="3548170at2759"/>
<name>A0A8A3PFV8_9HELO</name>
<evidence type="ECO:0000256" key="1">
    <source>
        <dbReference type="SAM" id="MobiDB-lite"/>
    </source>
</evidence>
<organism evidence="2 3">
    <name type="scientific">Monilinia vaccinii-corymbosi</name>
    <dbReference type="NCBI Taxonomy" id="61207"/>
    <lineage>
        <taxon>Eukaryota</taxon>
        <taxon>Fungi</taxon>
        <taxon>Dikarya</taxon>
        <taxon>Ascomycota</taxon>
        <taxon>Pezizomycotina</taxon>
        <taxon>Leotiomycetes</taxon>
        <taxon>Helotiales</taxon>
        <taxon>Sclerotiniaceae</taxon>
        <taxon>Monilinia</taxon>
    </lineage>
</organism>
<gene>
    <name evidence="2" type="ORF">DSL72_005540</name>
</gene>
<sequence length="535" mass="58843">MSFFEGTWGLPEFFDPRAEFDFVDRSGEDVSNLSEEKNDQERDALGTTDAEDQSISSKDSLKYAEASNTTVSKVAGTSENDSTEVVEENYTEAEQVATGPAGPIAGSYSVVLPASTQVQENLAGAMNSQHLQQISSPLDSFPTVTPTSALPIVQDSSTLGDSVSSGSTNSDIMPPPALPTTRKRKKSSIDRIIDQHNKMIADKLSARKAHAIRLGYKGIQKSAVKRAEHRYSGSEDESGKVSQYQHSLRCPDVPGSVESQMECQVHPNIQTWTQGFLEENNPSQQVGQEQQRSPNLNFFQQNWQDRIIPYRQKYNDNREASGQLPAGAANFHTSTFNSVGYHQSQLNSNPFHQMGQQVISPSMEEISTPDINRQALGYGNQFPVSSSQNLNSTQLMEYPLPTHSSQQIGKTMNYFLSAAPNRKALFDEPHVPLFPQRNSWEPRISYVIRGQTNSQLEMSVAQLQVGGQQQADMSNECSIAPIAPFPLNSGYGINSGFTSQSLMNNPFPPPPTPGQTSFARTPKDGYGSIPFARDR</sequence>
<proteinExistence type="predicted"/>
<feature type="region of interest" description="Disordered" evidence="1">
    <location>
        <begin position="155"/>
        <end position="188"/>
    </location>
</feature>
<dbReference type="AlphaFoldDB" id="A0A8A3PFV8"/>
<evidence type="ECO:0000313" key="3">
    <source>
        <dbReference type="Proteomes" id="UP000672032"/>
    </source>
</evidence>
<reference evidence="2" key="1">
    <citation type="submission" date="2020-10" db="EMBL/GenBank/DDBJ databases">
        <title>Genome Sequence of Monilinia vaccinii-corymbosi Sheds Light on Mummy Berry Disease Infection of Blueberry and Mating Type.</title>
        <authorList>
            <person name="Yow A.G."/>
            <person name="Zhang Y."/>
            <person name="Bansal K."/>
            <person name="Eacker S.M."/>
            <person name="Sullivan S."/>
            <person name="Liachko I."/>
            <person name="Cubeta M.A."/>
            <person name="Rollins J.A."/>
            <person name="Ashrafi H."/>
        </authorList>
    </citation>
    <scope>NUCLEOTIDE SEQUENCE</scope>
    <source>
        <strain evidence="2">RL-1</strain>
    </source>
</reference>
<feature type="region of interest" description="Disordered" evidence="1">
    <location>
        <begin position="27"/>
        <end position="62"/>
    </location>
</feature>
<feature type="compositionally biased region" description="Basic and acidic residues" evidence="1">
    <location>
        <begin position="27"/>
        <end position="44"/>
    </location>
</feature>
<feature type="compositionally biased region" description="Basic and acidic residues" evidence="1">
    <location>
        <begin position="230"/>
        <end position="239"/>
    </location>
</feature>
<feature type="compositionally biased region" description="Low complexity" evidence="1">
    <location>
        <begin position="155"/>
        <end position="168"/>
    </location>
</feature>
<keyword evidence="3" id="KW-1185">Reference proteome</keyword>
<feature type="region of interest" description="Disordered" evidence="1">
    <location>
        <begin position="230"/>
        <end position="251"/>
    </location>
</feature>
<protein>
    <submittedName>
        <fullName evidence="2">Uncharacterized protein</fullName>
    </submittedName>
</protein>